<dbReference type="InterPro" id="IPR023393">
    <property type="entry name" value="START-like_dom_sf"/>
</dbReference>
<dbReference type="GeneID" id="75185264"/>
<comment type="caution">
    <text evidence="2">The sequence shown here is derived from an EMBL/GenBank/DDBJ whole genome shotgun (WGS) entry which is preliminary data.</text>
</comment>
<sequence>MQLSNTVLVKAPPEEVFSLVNDVERVVSCMPGAALEGRDGDAWLGGVTVKVGPVSASYRGTVRFVRVDPEALTLRVQARGADTHGSGDAEAEVALAVVPADGGAELRLETDLLIRGKIAQFGKGAVAAVSDRLLAQFARNLGALLDQDRTGQGPPDAGTATAQAAATAPRAAAAAVRPAPPAAAAVRAPAAHPAGAAPAPLDGLSLLAGPAVAKYAPLVGAFAFGLFEGWLLGRTLTRERRAARCCR</sequence>
<dbReference type="Gene3D" id="3.30.530.20">
    <property type="match status" value="1"/>
</dbReference>
<name>A0A8H1L304_9ACTN</name>
<dbReference type="SUPFAM" id="SSF55961">
    <property type="entry name" value="Bet v1-like"/>
    <property type="match status" value="1"/>
</dbReference>
<keyword evidence="1" id="KW-0812">Transmembrane</keyword>
<organism evidence="2 3">
    <name type="scientific">Streptomyces albus</name>
    <dbReference type="NCBI Taxonomy" id="1888"/>
    <lineage>
        <taxon>Bacteria</taxon>
        <taxon>Bacillati</taxon>
        <taxon>Actinomycetota</taxon>
        <taxon>Actinomycetes</taxon>
        <taxon>Kitasatosporales</taxon>
        <taxon>Streptomycetaceae</taxon>
        <taxon>Streptomyces</taxon>
    </lineage>
</organism>
<dbReference type="EMBL" id="RCIY01000106">
    <property type="protein sequence ID" value="TGG76275.1"/>
    <property type="molecule type" value="Genomic_DNA"/>
</dbReference>
<dbReference type="AlphaFoldDB" id="A0A8H1L304"/>
<dbReference type="InterPro" id="IPR010419">
    <property type="entry name" value="CO_DH_gsu"/>
</dbReference>
<evidence type="ECO:0000313" key="3">
    <source>
        <dbReference type="Proteomes" id="UP000298111"/>
    </source>
</evidence>
<dbReference type="Proteomes" id="UP000298111">
    <property type="component" value="Unassembled WGS sequence"/>
</dbReference>
<evidence type="ECO:0000256" key="1">
    <source>
        <dbReference type="SAM" id="Phobius"/>
    </source>
</evidence>
<reference evidence="2 3" key="1">
    <citation type="submission" date="2018-10" db="EMBL/GenBank/DDBJ databases">
        <title>Isolation of pseudouridimycin from Streptomyces albus DSM 40763.</title>
        <authorList>
            <person name="Rosenqvist P."/>
            <person name="Metsae-Ketelae M."/>
            <person name="Virta P."/>
        </authorList>
    </citation>
    <scope>NUCLEOTIDE SEQUENCE [LARGE SCALE GENOMIC DNA]</scope>
    <source>
        <strain evidence="2 3">DSM 40763</strain>
    </source>
</reference>
<protein>
    <submittedName>
        <fullName evidence="2">Carbon monoxide dehydrogenase</fullName>
    </submittedName>
</protein>
<keyword evidence="1" id="KW-0472">Membrane</keyword>
<proteinExistence type="predicted"/>
<evidence type="ECO:0000313" key="2">
    <source>
        <dbReference type="EMBL" id="TGG76275.1"/>
    </source>
</evidence>
<dbReference type="RefSeq" id="WP_016467400.1">
    <property type="nucleotide sequence ID" value="NZ_CP103060.1"/>
</dbReference>
<feature type="transmembrane region" description="Helical" evidence="1">
    <location>
        <begin position="215"/>
        <end position="233"/>
    </location>
</feature>
<dbReference type="Pfam" id="PF06240">
    <property type="entry name" value="COXG"/>
    <property type="match status" value="1"/>
</dbReference>
<dbReference type="PANTHER" id="PTHR38588">
    <property type="entry name" value="BLL0334 PROTEIN"/>
    <property type="match status" value="1"/>
</dbReference>
<accession>A0A8H1L304</accession>
<gene>
    <name evidence="2" type="ORF">D8771_30170</name>
</gene>
<dbReference type="CDD" id="cd07823">
    <property type="entry name" value="SRPBCC_5"/>
    <property type="match status" value="1"/>
</dbReference>
<keyword evidence="1" id="KW-1133">Transmembrane helix</keyword>
<dbReference type="PANTHER" id="PTHR38588:SF1">
    <property type="entry name" value="BLL0334 PROTEIN"/>
    <property type="match status" value="1"/>
</dbReference>